<name>A0A392SX53_9FABA</name>
<protein>
    <submittedName>
        <fullName evidence="1">Uncharacterized protein</fullName>
    </submittedName>
</protein>
<sequence length="57" mass="6395">YGRDNIEERNNKVNTNIKQYLRKVANGHFTATVKVLGSSGVSPYNEDTMKVLGDKHS</sequence>
<proteinExistence type="predicted"/>
<feature type="non-terminal residue" evidence="1">
    <location>
        <position position="1"/>
    </location>
</feature>
<keyword evidence="2" id="KW-1185">Reference proteome</keyword>
<organism evidence="1 2">
    <name type="scientific">Trifolium medium</name>
    <dbReference type="NCBI Taxonomy" id="97028"/>
    <lineage>
        <taxon>Eukaryota</taxon>
        <taxon>Viridiplantae</taxon>
        <taxon>Streptophyta</taxon>
        <taxon>Embryophyta</taxon>
        <taxon>Tracheophyta</taxon>
        <taxon>Spermatophyta</taxon>
        <taxon>Magnoliopsida</taxon>
        <taxon>eudicotyledons</taxon>
        <taxon>Gunneridae</taxon>
        <taxon>Pentapetalae</taxon>
        <taxon>rosids</taxon>
        <taxon>fabids</taxon>
        <taxon>Fabales</taxon>
        <taxon>Fabaceae</taxon>
        <taxon>Papilionoideae</taxon>
        <taxon>50 kb inversion clade</taxon>
        <taxon>NPAAA clade</taxon>
        <taxon>Hologalegina</taxon>
        <taxon>IRL clade</taxon>
        <taxon>Trifolieae</taxon>
        <taxon>Trifolium</taxon>
    </lineage>
</organism>
<evidence type="ECO:0000313" key="2">
    <source>
        <dbReference type="Proteomes" id="UP000265520"/>
    </source>
</evidence>
<dbReference type="AlphaFoldDB" id="A0A392SX53"/>
<dbReference type="Proteomes" id="UP000265520">
    <property type="component" value="Unassembled WGS sequence"/>
</dbReference>
<evidence type="ECO:0000313" key="1">
    <source>
        <dbReference type="EMBL" id="MCI53259.1"/>
    </source>
</evidence>
<dbReference type="EMBL" id="LXQA010460497">
    <property type="protein sequence ID" value="MCI53259.1"/>
    <property type="molecule type" value="Genomic_DNA"/>
</dbReference>
<accession>A0A392SX53</accession>
<comment type="caution">
    <text evidence="1">The sequence shown here is derived from an EMBL/GenBank/DDBJ whole genome shotgun (WGS) entry which is preliminary data.</text>
</comment>
<reference evidence="1 2" key="1">
    <citation type="journal article" date="2018" name="Front. Plant Sci.">
        <title>Red Clover (Trifolium pratense) and Zigzag Clover (T. medium) - A Picture of Genomic Similarities and Differences.</title>
        <authorList>
            <person name="Dluhosova J."/>
            <person name="Istvanek J."/>
            <person name="Nedelnik J."/>
            <person name="Repkova J."/>
        </authorList>
    </citation>
    <scope>NUCLEOTIDE SEQUENCE [LARGE SCALE GENOMIC DNA]</scope>
    <source>
        <strain evidence="2">cv. 10/8</strain>
        <tissue evidence="1">Leaf</tissue>
    </source>
</reference>